<organism evidence="2 3">
    <name type="scientific">Hibiscus sabdariffa</name>
    <name type="common">roselle</name>
    <dbReference type="NCBI Taxonomy" id="183260"/>
    <lineage>
        <taxon>Eukaryota</taxon>
        <taxon>Viridiplantae</taxon>
        <taxon>Streptophyta</taxon>
        <taxon>Embryophyta</taxon>
        <taxon>Tracheophyta</taxon>
        <taxon>Spermatophyta</taxon>
        <taxon>Magnoliopsida</taxon>
        <taxon>eudicotyledons</taxon>
        <taxon>Gunneridae</taxon>
        <taxon>Pentapetalae</taxon>
        <taxon>rosids</taxon>
        <taxon>malvids</taxon>
        <taxon>Malvales</taxon>
        <taxon>Malvaceae</taxon>
        <taxon>Malvoideae</taxon>
        <taxon>Hibiscus</taxon>
    </lineage>
</organism>
<feature type="region of interest" description="Disordered" evidence="1">
    <location>
        <begin position="134"/>
        <end position="156"/>
    </location>
</feature>
<evidence type="ECO:0000313" key="2">
    <source>
        <dbReference type="EMBL" id="KAK8512132.1"/>
    </source>
</evidence>
<evidence type="ECO:0000313" key="3">
    <source>
        <dbReference type="Proteomes" id="UP001472677"/>
    </source>
</evidence>
<feature type="region of interest" description="Disordered" evidence="1">
    <location>
        <begin position="301"/>
        <end position="324"/>
    </location>
</feature>
<feature type="compositionally biased region" description="Polar residues" evidence="1">
    <location>
        <begin position="47"/>
        <end position="57"/>
    </location>
</feature>
<feature type="region of interest" description="Disordered" evidence="1">
    <location>
        <begin position="1"/>
        <end position="65"/>
    </location>
</feature>
<keyword evidence="3" id="KW-1185">Reference proteome</keyword>
<sequence length="353" mass="37545">MSGNPSEAVPALFGGFGGRPPDSRAPSVGSLPTGREGIPVVGRSMGESLSQDQSDGQENSDDIDCNFAGAKENETYASMVSKGTGSAGVSSSVGIGKDDVVVLADDFVIDRSGPYPSVKFSDRVHDQIDRITVPPTEPQVSNTMEDTSPNVDKGSELFGPWMVAESRRRRNVSLNRNGHKTDNSVSVAGGSRFATLYDMGGEDMVPTVVGMIENTTMDRVQSVDADSVMVTKEKVQPKEVRKSATYMKSNPDKKKKVVSQPIEASRVASLVDEKEPEVVATESAQGAGLHMTVSIMERYDGSKPPARGKMVKARGHGNKGTNEGYVATAADGGTIKWSAHADCRHYRGSSIGR</sequence>
<dbReference type="Proteomes" id="UP001472677">
    <property type="component" value="Unassembled WGS sequence"/>
</dbReference>
<feature type="compositionally biased region" description="Polar residues" evidence="1">
    <location>
        <begin position="138"/>
        <end position="150"/>
    </location>
</feature>
<name>A0ABR2BYC9_9ROSI</name>
<proteinExistence type="predicted"/>
<gene>
    <name evidence="2" type="ORF">V6N12_031860</name>
</gene>
<accession>A0ABR2BYC9</accession>
<evidence type="ECO:0000256" key="1">
    <source>
        <dbReference type="SAM" id="MobiDB-lite"/>
    </source>
</evidence>
<protein>
    <submittedName>
        <fullName evidence="2">Uncharacterized protein</fullName>
    </submittedName>
</protein>
<feature type="region of interest" description="Disordered" evidence="1">
    <location>
        <begin position="234"/>
        <end position="260"/>
    </location>
</feature>
<reference evidence="2 3" key="1">
    <citation type="journal article" date="2024" name="G3 (Bethesda)">
        <title>Genome assembly of Hibiscus sabdariffa L. provides insights into metabolisms of medicinal natural products.</title>
        <authorList>
            <person name="Kim T."/>
        </authorList>
    </citation>
    <scope>NUCLEOTIDE SEQUENCE [LARGE SCALE GENOMIC DNA]</scope>
    <source>
        <strain evidence="2">TK-2024</strain>
        <tissue evidence="2">Old leaves</tissue>
    </source>
</reference>
<dbReference type="EMBL" id="JBBPBM010000074">
    <property type="protein sequence ID" value="KAK8512132.1"/>
    <property type="molecule type" value="Genomic_DNA"/>
</dbReference>
<comment type="caution">
    <text evidence="2">The sequence shown here is derived from an EMBL/GenBank/DDBJ whole genome shotgun (WGS) entry which is preliminary data.</text>
</comment>